<feature type="region of interest" description="Disordered" evidence="2">
    <location>
        <begin position="648"/>
        <end position="687"/>
    </location>
</feature>
<dbReference type="EMBL" id="BTGU01002698">
    <property type="protein sequence ID" value="GMN21030.1"/>
    <property type="molecule type" value="Genomic_DNA"/>
</dbReference>
<dbReference type="PANTHER" id="PTHR31099:SF37">
    <property type="entry name" value="MYOSIN HEAVY CHAIN-LIKE PROTEIN"/>
    <property type="match status" value="1"/>
</dbReference>
<evidence type="ECO:0000313" key="5">
    <source>
        <dbReference type="EMBL" id="GMN21040.1"/>
    </source>
</evidence>
<gene>
    <name evidence="4" type="ORF">TIFTF001_043223</name>
    <name evidence="5" type="ORF">TIFTF001_043226</name>
</gene>
<accession>A0AA88CKF2</accession>
<feature type="region of interest" description="Disordered" evidence="2">
    <location>
        <begin position="1"/>
        <end position="32"/>
    </location>
</feature>
<dbReference type="InterPro" id="IPR007321">
    <property type="entry name" value="Transposase_28"/>
</dbReference>
<reference evidence="5" key="1">
    <citation type="submission" date="2023-07" db="EMBL/GenBank/DDBJ databases">
        <title>draft genome sequence of fig (Ficus carica).</title>
        <authorList>
            <person name="Takahashi T."/>
            <person name="Nishimura K."/>
        </authorList>
    </citation>
    <scope>NUCLEOTIDE SEQUENCE</scope>
</reference>
<keyword evidence="6" id="KW-1185">Reference proteome</keyword>
<sequence length="687" mass="77931">MDKQKEVIDDVDVEWTSTDSSDSSSDDEELMSTIRRSRLEYEFLQSQMGAGTSNEASERSRPATTSGEEYLSIPPIARLTKPPRRLTTETYLRTSNPRSVLTEDDLSDIRGRYGFPNEVQIRLPFKGERADAVSEGWICMYTIYFECGLRLPLPPLLIRAMNHYNLAIPQLMPNGMRVFLGLIVLSEEASIELTVDDVLAIYYPQENSKDHGRYSMYPRRKKQVVGEMKNADRYWQDRYFFMHVNKKSMGVLADAFNPFWGTLRNKELKKPPPKALLFEEKLERLLALPNREWNDIQVPSRLRASSLWKDFVELPTGIPKRVPSWVDWPFVIRGALRRLFGTPLFVDPLTDEEALIAEFALDSLVMEVPTPKDIMAKRRAKKEAERAAAAAAASAGQVNEPEPFPVLESSPEPPSKPSSPPAKKRKAVEKPKRKVPVKRSKKSKVAIPETDSEGPRIEVDLPPSVSILHDRETSVDIARQLFSDADAEFMKQGPPQSHLDDIMWETMKINVRTMGLFYRMSDRVTEQRDRLKDLHDKDIARGEKLLDIERKFGDVKAGADGLMAELQKSMDVAREGTAAMETLVKRFDEGQARIKSLEAENAALATQIMDAFEKATLKARYDILKDYKAGLLDEAPIDEEIEMFEEDYPEEVRSLSDAPTSVPAEAENANVEPSVKANPFEDLDARE</sequence>
<feature type="region of interest" description="Disordered" evidence="2">
    <location>
        <begin position="386"/>
        <end position="458"/>
    </location>
</feature>
<organism evidence="5 6">
    <name type="scientific">Ficus carica</name>
    <name type="common">Common fig</name>
    <dbReference type="NCBI Taxonomy" id="3494"/>
    <lineage>
        <taxon>Eukaryota</taxon>
        <taxon>Viridiplantae</taxon>
        <taxon>Streptophyta</taxon>
        <taxon>Embryophyta</taxon>
        <taxon>Tracheophyta</taxon>
        <taxon>Spermatophyta</taxon>
        <taxon>Magnoliopsida</taxon>
        <taxon>eudicotyledons</taxon>
        <taxon>Gunneridae</taxon>
        <taxon>Pentapetalae</taxon>
        <taxon>rosids</taxon>
        <taxon>fabids</taxon>
        <taxon>Rosales</taxon>
        <taxon>Moraceae</taxon>
        <taxon>Ficeae</taxon>
        <taxon>Ficus</taxon>
    </lineage>
</organism>
<feature type="coiled-coil region" evidence="1">
    <location>
        <begin position="580"/>
        <end position="614"/>
    </location>
</feature>
<name>A0AA88CKF2_FICCA</name>
<feature type="compositionally biased region" description="Basic residues" evidence="2">
    <location>
        <begin position="422"/>
        <end position="444"/>
    </location>
</feature>
<dbReference type="EMBL" id="BTGU01002699">
    <property type="protein sequence ID" value="GMN21040.1"/>
    <property type="molecule type" value="Genomic_DNA"/>
</dbReference>
<dbReference type="PANTHER" id="PTHR31099">
    <property type="entry name" value="OS06G0165300 PROTEIN"/>
    <property type="match status" value="1"/>
</dbReference>
<comment type="caution">
    <text evidence="5">The sequence shown here is derived from an EMBL/GenBank/DDBJ whole genome shotgun (WGS) entry which is preliminary data.</text>
</comment>
<feature type="domain" description="Transposase (putative) gypsy type" evidence="3">
    <location>
        <begin position="138"/>
        <end position="195"/>
    </location>
</feature>
<feature type="region of interest" description="Disordered" evidence="2">
    <location>
        <begin position="46"/>
        <end position="68"/>
    </location>
</feature>
<dbReference type="Pfam" id="PF04195">
    <property type="entry name" value="Transposase_28"/>
    <property type="match status" value="1"/>
</dbReference>
<evidence type="ECO:0000256" key="2">
    <source>
        <dbReference type="SAM" id="MobiDB-lite"/>
    </source>
</evidence>
<evidence type="ECO:0000313" key="4">
    <source>
        <dbReference type="EMBL" id="GMN21030.1"/>
    </source>
</evidence>
<protein>
    <recommendedName>
        <fullName evidence="3">Transposase (putative) gypsy type domain-containing protein</fullName>
    </recommendedName>
</protein>
<proteinExistence type="predicted"/>
<feature type="compositionally biased region" description="Polar residues" evidence="2">
    <location>
        <begin position="46"/>
        <end position="55"/>
    </location>
</feature>
<keyword evidence="1" id="KW-0175">Coiled coil</keyword>
<evidence type="ECO:0000313" key="6">
    <source>
        <dbReference type="Proteomes" id="UP001187192"/>
    </source>
</evidence>
<evidence type="ECO:0000256" key="1">
    <source>
        <dbReference type="SAM" id="Coils"/>
    </source>
</evidence>
<feature type="compositionally biased region" description="Pro residues" evidence="2">
    <location>
        <begin position="411"/>
        <end position="420"/>
    </location>
</feature>
<dbReference type="Proteomes" id="UP001187192">
    <property type="component" value="Unassembled WGS sequence"/>
</dbReference>
<dbReference type="AlphaFoldDB" id="A0AA88CKF2"/>
<evidence type="ECO:0000259" key="3">
    <source>
        <dbReference type="Pfam" id="PF04195"/>
    </source>
</evidence>
<feature type="compositionally biased region" description="Low complexity" evidence="2">
    <location>
        <begin position="14"/>
        <end position="23"/>
    </location>
</feature>